<evidence type="ECO:0000313" key="2">
    <source>
        <dbReference type="Proteomes" id="UP000609323"/>
    </source>
</evidence>
<gene>
    <name evidence="1" type="ORF">GCM10010917_15790</name>
</gene>
<accession>A0ABQ1FW81</accession>
<name>A0ABQ1FW81_9BACL</name>
<protein>
    <submittedName>
        <fullName evidence="1">Uncharacterized protein</fullName>
    </submittedName>
</protein>
<dbReference type="EMBL" id="BMHF01000004">
    <property type="protein sequence ID" value="GGA31522.1"/>
    <property type="molecule type" value="Genomic_DNA"/>
</dbReference>
<comment type="caution">
    <text evidence="1">The sequence shown here is derived from an EMBL/GenBank/DDBJ whole genome shotgun (WGS) entry which is preliminary data.</text>
</comment>
<dbReference type="Proteomes" id="UP000609323">
    <property type="component" value="Unassembled WGS sequence"/>
</dbReference>
<organism evidence="1 2">
    <name type="scientific">Paenibacillus physcomitrellae</name>
    <dbReference type="NCBI Taxonomy" id="1619311"/>
    <lineage>
        <taxon>Bacteria</taxon>
        <taxon>Bacillati</taxon>
        <taxon>Bacillota</taxon>
        <taxon>Bacilli</taxon>
        <taxon>Bacillales</taxon>
        <taxon>Paenibacillaceae</taxon>
        <taxon>Paenibacillus</taxon>
    </lineage>
</organism>
<dbReference type="RefSeq" id="WP_094095131.1">
    <property type="nucleotide sequence ID" value="NZ_BMHF01000004.1"/>
</dbReference>
<sequence>MNLFFMDECKPSQLKISSLTGILIPVGKYPKMRTEFYNMLNKFISPEIGTINMNIPELHGSNLLRDYPDDVKLDIIDEIISIVNSFQINIYRVGYFINEQTDKFFGQDKNLLGLCWGSLVNILQPVLERETIIPVMDKINSKEVSIMSGMVKSTDIIRHVNPDFLSIKNSENIFGEVFYADSNYSIFTQLVDIISYCRHINDKHIYGNFKLSSFHIEILEKSKRINMTYEEIIKLKID</sequence>
<proteinExistence type="predicted"/>
<keyword evidence="2" id="KW-1185">Reference proteome</keyword>
<reference evidence="2" key="1">
    <citation type="journal article" date="2019" name="Int. J. Syst. Evol. Microbiol.">
        <title>The Global Catalogue of Microorganisms (GCM) 10K type strain sequencing project: providing services to taxonomists for standard genome sequencing and annotation.</title>
        <authorList>
            <consortium name="The Broad Institute Genomics Platform"/>
            <consortium name="The Broad Institute Genome Sequencing Center for Infectious Disease"/>
            <person name="Wu L."/>
            <person name="Ma J."/>
        </authorList>
    </citation>
    <scope>NUCLEOTIDE SEQUENCE [LARGE SCALE GENOMIC DNA]</scope>
    <source>
        <strain evidence="2">CGMCC 1.15044</strain>
    </source>
</reference>
<evidence type="ECO:0000313" key="1">
    <source>
        <dbReference type="EMBL" id="GGA31522.1"/>
    </source>
</evidence>